<dbReference type="Proteomes" id="UP000002190">
    <property type="component" value="Plasmid pBC201"/>
</dbReference>
<keyword evidence="1" id="KW-0614">Plasmid</keyword>
<gene>
    <name evidence="1" type="ordered locus">BC1002_6944</name>
</gene>
<geneLocation type="plasmid" evidence="1 2">
    <name>pBC201</name>
</geneLocation>
<dbReference type="AlphaFoldDB" id="D5WN61"/>
<reference evidence="1 2" key="2">
    <citation type="journal article" date="2012" name="J. Bacteriol.">
        <title>Genome Sequences of Burkholderia sp. Strains CCGE1002 and H160, Isolated from Legume Nodules in Mexico and Brazil.</title>
        <authorList>
            <person name="Ormeno-Orrillo E."/>
            <person name="Rogel M.A."/>
            <person name="Chueire L.M."/>
            <person name="Tiedje J.M."/>
            <person name="Martinez-Romero E."/>
            <person name="Hungria M."/>
        </authorList>
    </citation>
    <scope>NUCLEOTIDE SEQUENCE [LARGE SCALE GENOMIC DNA]</scope>
    <source>
        <strain evidence="1 2">CCGE1002</strain>
        <plasmid evidence="2">pBC201</plasmid>
    </source>
</reference>
<organism evidence="1 2">
    <name type="scientific">Paraburkholderia atlantica</name>
    <dbReference type="NCBI Taxonomy" id="2654982"/>
    <lineage>
        <taxon>Bacteria</taxon>
        <taxon>Pseudomonadati</taxon>
        <taxon>Pseudomonadota</taxon>
        <taxon>Betaproteobacteria</taxon>
        <taxon>Burkholderiales</taxon>
        <taxon>Burkholderiaceae</taxon>
        <taxon>Paraburkholderia</taxon>
    </lineage>
</organism>
<dbReference type="EMBL" id="CP002016">
    <property type="protein sequence ID" value="ADG20740.1"/>
    <property type="molecule type" value="Genomic_DNA"/>
</dbReference>
<dbReference type="KEGG" id="bge:BC1002_6944"/>
<evidence type="ECO:0000313" key="2">
    <source>
        <dbReference type="Proteomes" id="UP000002190"/>
    </source>
</evidence>
<sequence>MRFPEGASGPSQEINKLRIATEDRRQFGVVGRGGRPESSQPRAGATCLTVCSVPRPISRAPAMSRLRSPWRMRARTCRYANNILRLIGPPGKKPEGTGLRNFEMRLGPAPDTTLSPLCRSITPIPEWLEYAGQR</sequence>
<reference evidence="2" key="1">
    <citation type="submission" date="2010-04" db="EMBL/GenBank/DDBJ databases">
        <title>Complete sequence of plasmid 1 of Burkholderia sp. CCGE1002.</title>
        <authorList>
            <consortium name="US DOE Joint Genome Institute"/>
            <person name="Lucas S."/>
            <person name="Copeland A."/>
            <person name="Lapidus A."/>
            <person name="Cheng J.-F."/>
            <person name="Bruce D."/>
            <person name="Goodwin L."/>
            <person name="Pitluck S."/>
            <person name="Chertkov O."/>
            <person name="Detter J.C."/>
            <person name="Han C."/>
            <person name="Tapia R."/>
            <person name="Land M."/>
            <person name="Hauser L."/>
            <person name="Kyrpides N."/>
            <person name="Ovchinnikova G."/>
            <person name="Martinez-Romero E."/>
            <person name="Hernandez M.A.R."/>
            <person name="Tiedje J.M."/>
            <person name="Woyke T."/>
        </authorList>
    </citation>
    <scope>NUCLEOTIDE SEQUENCE [LARGE SCALE GENOMIC DNA]</scope>
    <source>
        <strain evidence="2">CCGE1002</strain>
        <plasmid evidence="2">pBC201</plasmid>
    </source>
</reference>
<evidence type="ECO:0000313" key="1">
    <source>
        <dbReference type="EMBL" id="ADG20740.1"/>
    </source>
</evidence>
<dbReference type="HOGENOM" id="CLU_1892281_0_0_4"/>
<protein>
    <submittedName>
        <fullName evidence="1">Uncharacterized protein</fullName>
    </submittedName>
</protein>
<name>D5WN61_PARAM</name>
<proteinExistence type="predicted"/>
<accession>D5WN61</accession>